<organism evidence="7 8">
    <name type="scientific">Pelagicoccus mobilis</name>
    <dbReference type="NCBI Taxonomy" id="415221"/>
    <lineage>
        <taxon>Bacteria</taxon>
        <taxon>Pseudomonadati</taxon>
        <taxon>Verrucomicrobiota</taxon>
        <taxon>Opitutia</taxon>
        <taxon>Puniceicoccales</taxon>
        <taxon>Pelagicoccaceae</taxon>
        <taxon>Pelagicoccus</taxon>
    </lineage>
</organism>
<keyword evidence="4" id="KW-0238">DNA-binding</keyword>
<keyword evidence="5" id="KW-0804">Transcription</keyword>
<dbReference type="PANTHER" id="PTHR43133">
    <property type="entry name" value="RNA POLYMERASE ECF-TYPE SIGMA FACTO"/>
    <property type="match status" value="1"/>
</dbReference>
<gene>
    <name evidence="7" type="ORF">JIN87_03715</name>
</gene>
<comment type="caution">
    <text evidence="7">The sequence shown here is derived from an EMBL/GenBank/DDBJ whole genome shotgun (WGS) entry which is preliminary data.</text>
</comment>
<dbReference type="GO" id="GO:0006352">
    <property type="term" value="P:DNA-templated transcription initiation"/>
    <property type="evidence" value="ECO:0007669"/>
    <property type="project" value="InterPro"/>
</dbReference>
<dbReference type="EMBL" id="JAENIL010000005">
    <property type="protein sequence ID" value="MBK1875961.1"/>
    <property type="molecule type" value="Genomic_DNA"/>
</dbReference>
<dbReference type="Gene3D" id="1.10.1740.10">
    <property type="match status" value="1"/>
</dbReference>
<dbReference type="CDD" id="cd06171">
    <property type="entry name" value="Sigma70_r4"/>
    <property type="match status" value="1"/>
</dbReference>
<dbReference type="Proteomes" id="UP000617628">
    <property type="component" value="Unassembled WGS sequence"/>
</dbReference>
<dbReference type="InterPro" id="IPR001387">
    <property type="entry name" value="Cro/C1-type_HTH"/>
</dbReference>
<dbReference type="InterPro" id="IPR039425">
    <property type="entry name" value="RNA_pol_sigma-70-like"/>
</dbReference>
<dbReference type="SUPFAM" id="SSF88659">
    <property type="entry name" value="Sigma3 and sigma4 domains of RNA polymerase sigma factors"/>
    <property type="match status" value="1"/>
</dbReference>
<dbReference type="GO" id="GO:0016987">
    <property type="term" value="F:sigma factor activity"/>
    <property type="evidence" value="ECO:0007669"/>
    <property type="project" value="UniProtKB-KW"/>
</dbReference>
<dbReference type="InterPro" id="IPR013324">
    <property type="entry name" value="RNA_pol_sigma_r3/r4-like"/>
</dbReference>
<keyword evidence="3" id="KW-0731">Sigma factor</keyword>
<evidence type="ECO:0000313" key="8">
    <source>
        <dbReference type="Proteomes" id="UP000617628"/>
    </source>
</evidence>
<keyword evidence="8" id="KW-1185">Reference proteome</keyword>
<dbReference type="Pfam" id="PF08281">
    <property type="entry name" value="Sigma70_r4_2"/>
    <property type="match status" value="1"/>
</dbReference>
<proteinExistence type="inferred from homology"/>
<evidence type="ECO:0000256" key="1">
    <source>
        <dbReference type="ARBA" id="ARBA00010641"/>
    </source>
</evidence>
<reference evidence="7" key="1">
    <citation type="submission" date="2021-01" db="EMBL/GenBank/DDBJ databases">
        <title>Modified the classification status of verrucomicrobia.</title>
        <authorList>
            <person name="Feng X."/>
        </authorList>
    </citation>
    <scope>NUCLEOTIDE SEQUENCE</scope>
    <source>
        <strain evidence="7">KCTC 13126</strain>
    </source>
</reference>
<dbReference type="InterPro" id="IPR036388">
    <property type="entry name" value="WH-like_DNA-bd_sf"/>
</dbReference>
<keyword evidence="2" id="KW-0805">Transcription regulation</keyword>
<sequence>MPPETPERNRWFEENVQPLESELRMWLRGRFPPQLEFDDIVQEALMSTVKAHEEGVLRSPKAFLFGAARNLALRSLRTRKVRGYDVSVQIEDCDLLDEKVDVQETVVKNQELQILTLAIQSLPDRCRQIFTLRKVYGMTQREIAEKLGISTRTVNAQITIGLHKCAMYVRDYCGEGYSA</sequence>
<protein>
    <submittedName>
        <fullName evidence="7">RNA polymerase sigma factor</fullName>
    </submittedName>
</protein>
<dbReference type="PANTHER" id="PTHR43133:SF8">
    <property type="entry name" value="RNA POLYMERASE SIGMA FACTOR HI_1459-RELATED"/>
    <property type="match status" value="1"/>
</dbReference>
<dbReference type="SUPFAM" id="SSF88946">
    <property type="entry name" value="Sigma2 domain of RNA polymerase sigma factors"/>
    <property type="match status" value="1"/>
</dbReference>
<dbReference type="Gene3D" id="1.10.10.10">
    <property type="entry name" value="Winged helix-like DNA-binding domain superfamily/Winged helix DNA-binding domain"/>
    <property type="match status" value="1"/>
</dbReference>
<dbReference type="NCBIfam" id="TIGR02937">
    <property type="entry name" value="sigma70-ECF"/>
    <property type="match status" value="1"/>
</dbReference>
<dbReference type="InterPro" id="IPR014284">
    <property type="entry name" value="RNA_pol_sigma-70_dom"/>
</dbReference>
<dbReference type="InterPro" id="IPR007627">
    <property type="entry name" value="RNA_pol_sigma70_r2"/>
</dbReference>
<evidence type="ECO:0000256" key="2">
    <source>
        <dbReference type="ARBA" id="ARBA00023015"/>
    </source>
</evidence>
<evidence type="ECO:0000313" key="7">
    <source>
        <dbReference type="EMBL" id="MBK1875961.1"/>
    </source>
</evidence>
<dbReference type="Pfam" id="PF04542">
    <property type="entry name" value="Sigma70_r2"/>
    <property type="match status" value="1"/>
</dbReference>
<dbReference type="AlphaFoldDB" id="A0A934VJT6"/>
<dbReference type="PROSITE" id="PS50943">
    <property type="entry name" value="HTH_CROC1"/>
    <property type="match status" value="1"/>
</dbReference>
<name>A0A934VJT6_9BACT</name>
<evidence type="ECO:0000256" key="4">
    <source>
        <dbReference type="ARBA" id="ARBA00023125"/>
    </source>
</evidence>
<evidence type="ECO:0000256" key="5">
    <source>
        <dbReference type="ARBA" id="ARBA00023163"/>
    </source>
</evidence>
<evidence type="ECO:0000259" key="6">
    <source>
        <dbReference type="PROSITE" id="PS50943"/>
    </source>
</evidence>
<dbReference type="InterPro" id="IPR013325">
    <property type="entry name" value="RNA_pol_sigma_r2"/>
</dbReference>
<dbReference type="InterPro" id="IPR013249">
    <property type="entry name" value="RNA_pol_sigma70_r4_t2"/>
</dbReference>
<comment type="similarity">
    <text evidence="1">Belongs to the sigma-70 factor family. ECF subfamily.</text>
</comment>
<accession>A0A934VJT6</accession>
<dbReference type="GO" id="GO:0003677">
    <property type="term" value="F:DNA binding"/>
    <property type="evidence" value="ECO:0007669"/>
    <property type="project" value="UniProtKB-KW"/>
</dbReference>
<dbReference type="RefSeq" id="WP_200354177.1">
    <property type="nucleotide sequence ID" value="NZ_JAENIL010000005.1"/>
</dbReference>
<evidence type="ECO:0000256" key="3">
    <source>
        <dbReference type="ARBA" id="ARBA00023082"/>
    </source>
</evidence>
<feature type="domain" description="HTH cro/C1-type" evidence="6">
    <location>
        <begin position="132"/>
        <end position="155"/>
    </location>
</feature>